<sequence length="1057" mass="119906">MDEIDVVVQWDRDKSKNTVALNDLVLRKNASLKIGATVKMKWRKGWWKGRVEQIISNREEEPMDIEGEGMTEEDDSEEDEEDDDENVPLASYVKRICSIPQIEEMEVFTELSAGGQGYAVQQEQPRTVVQSHLAEELMDTEVEEITEEEDSEDDDENVPLASYRRVTLIEGGEGCAVQPDHPFTVVQSHLEKNSLLEECPRLPPKSATVQEQGRVTLIEGGEGCAVQPDHPFTVVQSHLEKNSLLEECPRLPPKSATVQEQGRVTLIEGGEGCAVQPDHPFTVVQSHLEKNSLLEECPRLPPKSATVQEQGRVTLIEGGEGCAVQPDHPLTVVQSHLEKNSLLEECPRLPPKSATVQEQGRVTLIEGGEGCAVQPDHPFTVVQSHLEKNSLLEECPRLPPKSATVQEQDIHDPDQPSCESLLCEGEVFAACFRCQALLCFEHFDNSEECDCHGLNTQDPYLENFQVDGYDEILVQEHEKNCNENVHLSKSGSVKSKNKIVKELRNKGEPYLSEKSRKTMAGRKNLPFKKCDSYMCELKRLECNIITQEVMKNVREDFYGLGTLTGQREYIARHISTTPNKKGLRKNLTYFLPSPINPGHRLPVCQKTFLTTLGISTRQVRTVLAKTCNKTGTMEKDRRGGKQNLDPTQKEKIITHLHKFPRVPSHYCRANSEFTYVAPDLTKAIMYQLFVKEHGNCASRSTYVKAMKSMKIKIHKPKKDMCGLCSNYTNAQGQLKEDLKEVYDAHRAEVEKVRGLKAQSKEKAISSDQFASAVFDLQQVMYLPKSNRSEIFYKRRLACYNLTVYDFEKRDGLCYLSNETITKRGSNEIASYLLDYLREVDKKGVKEVDFYSDGCAGQNRNSVLPAMAMAFMKECTNVAVITFHYFEKCHGQSECDSIHSHIEQRLSKSHELMHPVQLSSIIREARSNPGPYRVKCVRTQDILSWRSYSQQLGILRTRTSDEGVSVDWTMFKQVQLKKECPMQIFFKTSHLQDQYNTLSIGQGRRRNPAQSLQLPGQLYESRPKLSQEKYGDLVSLCRGSTPVIIQPELVEYYENLPH</sequence>
<evidence type="ECO:0000313" key="2">
    <source>
        <dbReference type="EnsemblMetazoa" id="XP_030831812"/>
    </source>
</evidence>
<name>A0A7M7N925_STRPU</name>
<proteinExistence type="predicted"/>
<dbReference type="GeneID" id="115918229"/>
<reference evidence="3" key="1">
    <citation type="submission" date="2015-02" db="EMBL/GenBank/DDBJ databases">
        <title>Genome sequencing for Strongylocentrotus purpuratus.</title>
        <authorList>
            <person name="Murali S."/>
            <person name="Liu Y."/>
            <person name="Vee V."/>
            <person name="English A."/>
            <person name="Wang M."/>
            <person name="Skinner E."/>
            <person name="Han Y."/>
            <person name="Muzny D.M."/>
            <person name="Worley K.C."/>
            <person name="Gibbs R.A."/>
        </authorList>
    </citation>
    <scope>NUCLEOTIDE SEQUENCE</scope>
</reference>
<dbReference type="RefSeq" id="XP_030831812.1">
    <property type="nucleotide sequence ID" value="XM_030975952.1"/>
</dbReference>
<dbReference type="InParanoid" id="A0A7M7N925"/>
<evidence type="ECO:0000256" key="1">
    <source>
        <dbReference type="SAM" id="MobiDB-lite"/>
    </source>
</evidence>
<reference evidence="2" key="2">
    <citation type="submission" date="2021-01" db="UniProtKB">
        <authorList>
            <consortium name="EnsemblMetazoa"/>
        </authorList>
    </citation>
    <scope>IDENTIFICATION</scope>
</reference>
<protein>
    <submittedName>
        <fullName evidence="2">Uncharacterized protein</fullName>
    </submittedName>
</protein>
<keyword evidence="3" id="KW-1185">Reference proteome</keyword>
<dbReference type="AlphaFoldDB" id="A0A7M7N925"/>
<accession>A0A7M7N925</accession>
<dbReference type="Proteomes" id="UP000007110">
    <property type="component" value="Unassembled WGS sequence"/>
</dbReference>
<feature type="region of interest" description="Disordered" evidence="1">
    <location>
        <begin position="57"/>
        <end position="88"/>
    </location>
</feature>
<organism evidence="2 3">
    <name type="scientific">Strongylocentrotus purpuratus</name>
    <name type="common">Purple sea urchin</name>
    <dbReference type="NCBI Taxonomy" id="7668"/>
    <lineage>
        <taxon>Eukaryota</taxon>
        <taxon>Metazoa</taxon>
        <taxon>Echinodermata</taxon>
        <taxon>Eleutherozoa</taxon>
        <taxon>Echinozoa</taxon>
        <taxon>Echinoidea</taxon>
        <taxon>Euechinoidea</taxon>
        <taxon>Echinacea</taxon>
        <taxon>Camarodonta</taxon>
        <taxon>Echinidea</taxon>
        <taxon>Strongylocentrotidae</taxon>
        <taxon>Strongylocentrotus</taxon>
    </lineage>
</organism>
<dbReference type="EnsemblMetazoa" id="XM_030975952">
    <property type="protein sequence ID" value="XP_030831812"/>
    <property type="gene ID" value="LOC115918229"/>
</dbReference>
<evidence type="ECO:0000313" key="3">
    <source>
        <dbReference type="Proteomes" id="UP000007110"/>
    </source>
</evidence>
<dbReference type="PANTHER" id="PTHR10773">
    <property type="entry name" value="DNA-DIRECTED RNA POLYMERASES I, II, AND III SUBUNIT RPABC2"/>
    <property type="match status" value="1"/>
</dbReference>
<dbReference type="KEGG" id="spu:115918229"/>
<dbReference type="PANTHER" id="PTHR10773:SF19">
    <property type="match status" value="1"/>
</dbReference>
<dbReference type="OrthoDB" id="434783at2759"/>
<feature type="compositionally biased region" description="Acidic residues" evidence="1">
    <location>
        <begin position="61"/>
        <end position="86"/>
    </location>
</feature>